<dbReference type="AlphaFoldDB" id="A0A6A3IKP3"/>
<dbReference type="Proteomes" id="UP000429607">
    <property type="component" value="Unassembled WGS sequence"/>
</dbReference>
<gene>
    <name evidence="1" type="ORF">PR001_g24327</name>
</gene>
<organism evidence="1 2">
    <name type="scientific">Phytophthora rubi</name>
    <dbReference type="NCBI Taxonomy" id="129364"/>
    <lineage>
        <taxon>Eukaryota</taxon>
        <taxon>Sar</taxon>
        <taxon>Stramenopiles</taxon>
        <taxon>Oomycota</taxon>
        <taxon>Peronosporomycetes</taxon>
        <taxon>Peronosporales</taxon>
        <taxon>Peronosporaceae</taxon>
        <taxon>Phytophthora</taxon>
    </lineage>
</organism>
<accession>A0A6A3IKP3</accession>
<evidence type="ECO:0000313" key="2">
    <source>
        <dbReference type="Proteomes" id="UP000429607"/>
    </source>
</evidence>
<sequence>MEESHQKYACGLQLVEKGISIRKAAKKAGVPFENLRTRARGDVPVACRRGPMLVYLSPGADQGLFEVIEHRAARGFCVGFAELRFLIRHAAIVTSNRPVTPTFPDRSFVQRWSKRHSGSITLRKARVLEGCRAEASTAEALCGEVGDNFLPPRCIVLSCYPRWDLFPFQK</sequence>
<evidence type="ECO:0000313" key="1">
    <source>
        <dbReference type="EMBL" id="KAE8980243.1"/>
    </source>
</evidence>
<protein>
    <recommendedName>
        <fullName evidence="3">HTH psq-type domain-containing protein</fullName>
    </recommendedName>
</protein>
<evidence type="ECO:0008006" key="3">
    <source>
        <dbReference type="Google" id="ProtNLM"/>
    </source>
</evidence>
<reference evidence="1 2" key="1">
    <citation type="submission" date="2018-09" db="EMBL/GenBank/DDBJ databases">
        <title>Genomic investigation of the strawberry pathogen Phytophthora fragariae indicates pathogenicity is determined by transcriptional variation in three key races.</title>
        <authorList>
            <person name="Adams T.M."/>
            <person name="Armitage A.D."/>
            <person name="Sobczyk M.K."/>
            <person name="Bates H.J."/>
            <person name="Dunwell J.M."/>
            <person name="Nellist C.F."/>
            <person name="Harrison R.J."/>
        </authorList>
    </citation>
    <scope>NUCLEOTIDE SEQUENCE [LARGE SCALE GENOMIC DNA]</scope>
    <source>
        <strain evidence="1 2">SCRP249</strain>
    </source>
</reference>
<proteinExistence type="predicted"/>
<name>A0A6A3IKP3_9STRA</name>
<dbReference type="EMBL" id="QXFV01003073">
    <property type="protein sequence ID" value="KAE8980243.1"/>
    <property type="molecule type" value="Genomic_DNA"/>
</dbReference>
<comment type="caution">
    <text evidence="1">The sequence shown here is derived from an EMBL/GenBank/DDBJ whole genome shotgun (WGS) entry which is preliminary data.</text>
</comment>